<dbReference type="PANTHER" id="PTHR34524">
    <property type="entry name" value="CALCYPHOSIN"/>
    <property type="match status" value="1"/>
</dbReference>
<dbReference type="SMART" id="SM00054">
    <property type="entry name" value="EFh"/>
    <property type="match status" value="2"/>
</dbReference>
<keyword evidence="1" id="KW-0479">Metal-binding</keyword>
<evidence type="ECO:0000256" key="2">
    <source>
        <dbReference type="ARBA" id="ARBA00022737"/>
    </source>
</evidence>
<evidence type="ECO:0000256" key="4">
    <source>
        <dbReference type="SAM" id="MobiDB-lite"/>
    </source>
</evidence>
<dbReference type="InterPro" id="IPR051581">
    <property type="entry name" value="Ca-bind"/>
</dbReference>
<keyword evidence="7" id="KW-1185">Reference proteome</keyword>
<evidence type="ECO:0000256" key="1">
    <source>
        <dbReference type="ARBA" id="ARBA00022723"/>
    </source>
</evidence>
<accession>A0AAV4N8V0</accession>
<dbReference type="SUPFAM" id="SSF47473">
    <property type="entry name" value="EF-hand"/>
    <property type="match status" value="1"/>
</dbReference>
<evidence type="ECO:0000313" key="7">
    <source>
        <dbReference type="Proteomes" id="UP001054837"/>
    </source>
</evidence>
<evidence type="ECO:0000259" key="5">
    <source>
        <dbReference type="PROSITE" id="PS50222"/>
    </source>
</evidence>
<dbReference type="Proteomes" id="UP001054837">
    <property type="component" value="Unassembled WGS sequence"/>
</dbReference>
<evidence type="ECO:0000313" key="6">
    <source>
        <dbReference type="EMBL" id="GIX80358.1"/>
    </source>
</evidence>
<feature type="domain" description="EF-hand" evidence="5">
    <location>
        <begin position="106"/>
        <end position="141"/>
    </location>
</feature>
<reference evidence="6 7" key="1">
    <citation type="submission" date="2021-06" db="EMBL/GenBank/DDBJ databases">
        <title>Caerostris darwini draft genome.</title>
        <authorList>
            <person name="Kono N."/>
            <person name="Arakawa K."/>
        </authorList>
    </citation>
    <scope>NUCLEOTIDE SEQUENCE [LARGE SCALE GENOMIC DNA]</scope>
</reference>
<comment type="caution">
    <text evidence="6">The sequence shown here is derived from an EMBL/GenBank/DDBJ whole genome shotgun (WGS) entry which is preliminary data.</text>
</comment>
<dbReference type="PANTHER" id="PTHR34524:SF6">
    <property type="entry name" value="CALCYPHOSINE LIKE"/>
    <property type="match status" value="1"/>
</dbReference>
<protein>
    <submittedName>
        <fullName evidence="6">Calcyphosin-like protein</fullName>
    </submittedName>
</protein>
<sequence length="208" mass="23784">MPVSVTSRSDPLPAKSFGLSVCGGNLQYQQLFTSTHHYILRLSYCLISTKIKMSAVIEKLREYCRERGAHGIIGLSRAFRLIDDNRDRKLDLEEMKIGLREYGATLDDDEISELFQEIDKDGSGTVSFDEFLKAVRPPLSPRSPGHHRESLRQNGPQRRRVRHARRLEGRLQRQGTSGCHSGKEERRRGAAGIPRQFRHAQQGRWQGF</sequence>
<dbReference type="PROSITE" id="PS00018">
    <property type="entry name" value="EF_HAND_1"/>
    <property type="match status" value="2"/>
</dbReference>
<gene>
    <name evidence="6" type="primary">X975_00086</name>
    <name evidence="6" type="ORF">CDAR_96321</name>
</gene>
<dbReference type="GO" id="GO:0005509">
    <property type="term" value="F:calcium ion binding"/>
    <property type="evidence" value="ECO:0007669"/>
    <property type="project" value="InterPro"/>
</dbReference>
<keyword evidence="3" id="KW-0106">Calcium</keyword>
<evidence type="ECO:0000256" key="3">
    <source>
        <dbReference type="ARBA" id="ARBA00022837"/>
    </source>
</evidence>
<feature type="domain" description="EF-hand" evidence="5">
    <location>
        <begin position="70"/>
        <end position="105"/>
    </location>
</feature>
<name>A0AAV4N8V0_9ARAC</name>
<organism evidence="6 7">
    <name type="scientific">Caerostris darwini</name>
    <dbReference type="NCBI Taxonomy" id="1538125"/>
    <lineage>
        <taxon>Eukaryota</taxon>
        <taxon>Metazoa</taxon>
        <taxon>Ecdysozoa</taxon>
        <taxon>Arthropoda</taxon>
        <taxon>Chelicerata</taxon>
        <taxon>Arachnida</taxon>
        <taxon>Araneae</taxon>
        <taxon>Araneomorphae</taxon>
        <taxon>Entelegynae</taxon>
        <taxon>Araneoidea</taxon>
        <taxon>Araneidae</taxon>
        <taxon>Caerostris</taxon>
    </lineage>
</organism>
<dbReference type="Gene3D" id="1.10.238.10">
    <property type="entry name" value="EF-hand"/>
    <property type="match status" value="1"/>
</dbReference>
<dbReference type="InterPro" id="IPR011992">
    <property type="entry name" value="EF-hand-dom_pair"/>
</dbReference>
<dbReference type="CDD" id="cd00051">
    <property type="entry name" value="EFh"/>
    <property type="match status" value="1"/>
</dbReference>
<keyword evidence="2" id="KW-0677">Repeat</keyword>
<dbReference type="AlphaFoldDB" id="A0AAV4N8V0"/>
<dbReference type="Pfam" id="PF13499">
    <property type="entry name" value="EF-hand_7"/>
    <property type="match status" value="1"/>
</dbReference>
<dbReference type="EMBL" id="BPLQ01001283">
    <property type="protein sequence ID" value="GIX80358.1"/>
    <property type="molecule type" value="Genomic_DNA"/>
</dbReference>
<dbReference type="InterPro" id="IPR002048">
    <property type="entry name" value="EF_hand_dom"/>
</dbReference>
<proteinExistence type="predicted"/>
<feature type="region of interest" description="Disordered" evidence="4">
    <location>
        <begin position="136"/>
        <end position="208"/>
    </location>
</feature>
<dbReference type="InterPro" id="IPR018247">
    <property type="entry name" value="EF_Hand_1_Ca_BS"/>
</dbReference>
<dbReference type="PROSITE" id="PS50222">
    <property type="entry name" value="EF_HAND_2"/>
    <property type="match status" value="2"/>
</dbReference>